<evidence type="ECO:0000256" key="3">
    <source>
        <dbReference type="ARBA" id="ARBA00023004"/>
    </source>
</evidence>
<keyword evidence="4" id="KW-0411">Iron-sulfur</keyword>
<accession>A0A7Y0UH46</accession>
<evidence type="ECO:0000259" key="5">
    <source>
        <dbReference type="SMART" id="SM00704"/>
    </source>
</evidence>
<proteinExistence type="predicted"/>
<dbReference type="Proteomes" id="UP000553981">
    <property type="component" value="Unassembled WGS sequence"/>
</dbReference>
<dbReference type="SMART" id="SM00704">
    <property type="entry name" value="ZnF_CDGSH"/>
    <property type="match status" value="2"/>
</dbReference>
<dbReference type="GO" id="GO:0046872">
    <property type="term" value="F:metal ion binding"/>
    <property type="evidence" value="ECO:0007669"/>
    <property type="project" value="UniProtKB-KW"/>
</dbReference>
<comment type="caution">
    <text evidence="6">The sequence shown here is derived from an EMBL/GenBank/DDBJ whole genome shotgun (WGS) entry which is preliminary data.</text>
</comment>
<reference evidence="6 7" key="1">
    <citation type="submission" date="2020-04" db="EMBL/GenBank/DDBJ databases">
        <title>Antimicrobial susceptibility and clonality of vaginal-derived multi-drug resistant Mobiluncus isolates in China.</title>
        <authorList>
            <person name="Zhang X."/>
        </authorList>
    </citation>
    <scope>NUCLEOTIDE SEQUENCE [LARGE SCALE GENOMIC DNA]</scope>
    <source>
        <strain evidence="6 7">19</strain>
    </source>
</reference>
<dbReference type="InterPro" id="IPR042216">
    <property type="entry name" value="MitoNEET_CISD"/>
</dbReference>
<sequence length="178" mass="19200">MCRCGLSHDKPFCDGSHHQVDFAGTETANHQPYTERIDIVEGPQLRMGDDGRCAYARFCHGPAGDAWTQVATAQTPAEVAAATKVIDECPADRLTRLDPQGAVQEPDLEPLVVVAQDPQNECSAGIYVQGGIPLTDANGETYPVQNRYVLCRCADTKNTPFCDASHVNIGFDDGHING</sequence>
<dbReference type="InterPro" id="IPR018967">
    <property type="entry name" value="FeS-contain_CDGSH-typ"/>
</dbReference>
<feature type="domain" description="Iron-binding zinc finger CDGSH type" evidence="5">
    <location>
        <begin position="2"/>
        <end position="23"/>
    </location>
</feature>
<name>A0A7Y0UH46_9ACTO</name>
<dbReference type="Pfam" id="PF09360">
    <property type="entry name" value="zf-CDGSH"/>
    <property type="match status" value="1"/>
</dbReference>
<evidence type="ECO:0000256" key="4">
    <source>
        <dbReference type="ARBA" id="ARBA00023014"/>
    </source>
</evidence>
<evidence type="ECO:0000313" key="7">
    <source>
        <dbReference type="Proteomes" id="UP000553981"/>
    </source>
</evidence>
<protein>
    <submittedName>
        <fullName evidence="6">CDGSH iron-sulfur domain-containing protein</fullName>
    </submittedName>
</protein>
<feature type="domain" description="Iron-binding zinc finger CDGSH type" evidence="5">
    <location>
        <begin position="137"/>
        <end position="172"/>
    </location>
</feature>
<dbReference type="EMBL" id="JABCUI010000002">
    <property type="protein sequence ID" value="NMW87227.1"/>
    <property type="molecule type" value="Genomic_DNA"/>
</dbReference>
<dbReference type="PANTHER" id="PTHR46491">
    <property type="entry name" value="CDGSH IRON SULFUR DOMAIN PROTEIN HOMOLOG"/>
    <property type="match status" value="1"/>
</dbReference>
<evidence type="ECO:0000256" key="2">
    <source>
        <dbReference type="ARBA" id="ARBA00022723"/>
    </source>
</evidence>
<keyword evidence="3" id="KW-0408">Iron</keyword>
<keyword evidence="2" id="KW-0479">Metal-binding</keyword>
<gene>
    <name evidence="6" type="ORF">HHJ67_05610</name>
</gene>
<dbReference type="PANTHER" id="PTHR46491:SF3">
    <property type="entry name" value="CDGSH IRON-SULFUR DOMAIN-CONTAINING PROTEIN 3, MITOCHONDRIAL"/>
    <property type="match status" value="1"/>
</dbReference>
<evidence type="ECO:0000256" key="1">
    <source>
        <dbReference type="ARBA" id="ARBA00022714"/>
    </source>
</evidence>
<keyword evidence="1" id="KW-0001">2Fe-2S</keyword>
<dbReference type="AlphaFoldDB" id="A0A7Y0UH46"/>
<dbReference type="InterPro" id="IPR052950">
    <property type="entry name" value="CISD"/>
</dbReference>
<evidence type="ECO:0000313" key="6">
    <source>
        <dbReference type="EMBL" id="NMW87227.1"/>
    </source>
</evidence>
<organism evidence="6 7">
    <name type="scientific">Mobiluncus curtisii</name>
    <dbReference type="NCBI Taxonomy" id="2051"/>
    <lineage>
        <taxon>Bacteria</taxon>
        <taxon>Bacillati</taxon>
        <taxon>Actinomycetota</taxon>
        <taxon>Actinomycetes</taxon>
        <taxon>Actinomycetales</taxon>
        <taxon>Actinomycetaceae</taxon>
        <taxon>Mobiluncus</taxon>
    </lineage>
</organism>
<dbReference type="GO" id="GO:0051537">
    <property type="term" value="F:2 iron, 2 sulfur cluster binding"/>
    <property type="evidence" value="ECO:0007669"/>
    <property type="project" value="UniProtKB-KW"/>
</dbReference>
<dbReference type="GO" id="GO:0005737">
    <property type="term" value="C:cytoplasm"/>
    <property type="evidence" value="ECO:0007669"/>
    <property type="project" value="UniProtKB-ARBA"/>
</dbReference>
<dbReference type="Gene3D" id="3.40.5.90">
    <property type="entry name" value="CDGSH iron-sulfur domain, mitoNEET-type"/>
    <property type="match status" value="2"/>
</dbReference>